<feature type="transmembrane region" description="Helical" evidence="3">
    <location>
        <begin position="70"/>
        <end position="90"/>
    </location>
</feature>
<dbReference type="SMART" id="SM00267">
    <property type="entry name" value="GGDEF"/>
    <property type="match status" value="1"/>
</dbReference>
<dbReference type="InterPro" id="IPR043128">
    <property type="entry name" value="Rev_trsase/Diguanyl_cyclase"/>
</dbReference>
<dbReference type="Gene3D" id="3.30.70.270">
    <property type="match status" value="1"/>
</dbReference>
<sequence length="365" mass="41715">MIQEFIEQDSYKAIDDIYKTILNVAIVSNLLAIFVFGFFSENLLIVFICLLFFCINIPLRLKFDVKKRYLISALFHINTTAVVIAGVINIGWNCNIWIILIGDIFISYFLAFNKKIVTYLVSIFEILVLLWLYFSYKDSLGVASEQVQHFITCCSIAFTFFLVFRLSGFSDAITSNGYKQISEEKDEIERVAKYDFLTGLFNRRSIENTLKNKLIELRENSSDTNLVVMLGDIDNFKKINDTYGHDWGDKVLKEIALSLKDTFRENDVICRWGGEEFLVILPDVKTEDVKKVETRLGTRIAQVKLPDKSSVTMTFGLVLCASGISIDMDTVINIADKKLYEGKTNGKDRIEYAILKKGHLDYGNA</sequence>
<name>U2F6I9_9BACT</name>
<dbReference type="PANTHER" id="PTHR45138">
    <property type="entry name" value="REGULATORY COMPONENTS OF SENSORY TRANSDUCTION SYSTEM"/>
    <property type="match status" value="1"/>
</dbReference>
<dbReference type="EMBL" id="ANNJ01000005">
    <property type="protein sequence ID" value="ERJ32171.1"/>
    <property type="molecule type" value="Genomic_DNA"/>
</dbReference>
<evidence type="ECO:0000313" key="6">
    <source>
        <dbReference type="Proteomes" id="UP000016625"/>
    </source>
</evidence>
<dbReference type="SUPFAM" id="SSF55073">
    <property type="entry name" value="Nucleotide cyclase"/>
    <property type="match status" value="1"/>
</dbReference>
<evidence type="ECO:0000256" key="1">
    <source>
        <dbReference type="ARBA" id="ARBA00012528"/>
    </source>
</evidence>
<dbReference type="CDD" id="cd01949">
    <property type="entry name" value="GGDEF"/>
    <property type="match status" value="1"/>
</dbReference>
<dbReference type="Proteomes" id="UP000016625">
    <property type="component" value="Unassembled WGS sequence"/>
</dbReference>
<protein>
    <recommendedName>
        <fullName evidence="1">diguanylate cyclase</fullName>
        <ecNumber evidence="1">2.7.7.65</ecNumber>
    </recommendedName>
</protein>
<dbReference type="EC" id="2.7.7.65" evidence="1"/>
<evidence type="ECO:0000313" key="5">
    <source>
        <dbReference type="EMBL" id="ERJ32171.1"/>
    </source>
</evidence>
<evidence type="ECO:0000256" key="3">
    <source>
        <dbReference type="SAM" id="Phobius"/>
    </source>
</evidence>
<dbReference type="PATRIC" id="fig|1242965.3.peg.677"/>
<gene>
    <name evidence="5" type="ORF">UNSW2_489</name>
</gene>
<evidence type="ECO:0000259" key="4">
    <source>
        <dbReference type="PROSITE" id="PS50887"/>
    </source>
</evidence>
<keyword evidence="3" id="KW-0812">Transmembrane</keyword>
<dbReference type="InterPro" id="IPR029787">
    <property type="entry name" value="Nucleotide_cyclase"/>
</dbReference>
<proteinExistence type="predicted"/>
<keyword evidence="3" id="KW-0472">Membrane</keyword>
<dbReference type="AlphaFoldDB" id="U2F6I9"/>
<organism evidence="5 6">
    <name type="scientific">Campylobacter concisus UNSW2</name>
    <dbReference type="NCBI Taxonomy" id="1242965"/>
    <lineage>
        <taxon>Bacteria</taxon>
        <taxon>Pseudomonadati</taxon>
        <taxon>Campylobacterota</taxon>
        <taxon>Epsilonproteobacteria</taxon>
        <taxon>Campylobacterales</taxon>
        <taxon>Campylobacteraceae</taxon>
        <taxon>Campylobacter</taxon>
    </lineage>
</organism>
<dbReference type="NCBIfam" id="TIGR00254">
    <property type="entry name" value="GGDEF"/>
    <property type="match status" value="1"/>
</dbReference>
<dbReference type="Pfam" id="PF00990">
    <property type="entry name" value="GGDEF"/>
    <property type="match status" value="1"/>
</dbReference>
<feature type="domain" description="GGDEF" evidence="4">
    <location>
        <begin position="224"/>
        <end position="355"/>
    </location>
</feature>
<reference evidence="5 6" key="1">
    <citation type="journal article" date="2013" name="BMC Genomics">
        <title>Comparative genomics of Campylobacter concisus isolates reveals genetic diversity and provides insights into disease association.</title>
        <authorList>
            <person name="Deshpande N.P."/>
            <person name="Kaakoush N.O."/>
            <person name="Wilkins M.R."/>
            <person name="Mitchell H.M."/>
        </authorList>
    </citation>
    <scope>NUCLEOTIDE SEQUENCE [LARGE SCALE GENOMIC DNA]</scope>
    <source>
        <strain evidence="5 6">UNSW2</strain>
    </source>
</reference>
<dbReference type="RefSeq" id="WP_021092646.1">
    <property type="nucleotide sequence ID" value="NZ_ANNJ01000005.1"/>
</dbReference>
<evidence type="ECO:0000256" key="2">
    <source>
        <dbReference type="ARBA" id="ARBA00034247"/>
    </source>
</evidence>
<comment type="catalytic activity">
    <reaction evidence="2">
        <text>2 GTP = 3',3'-c-di-GMP + 2 diphosphate</text>
        <dbReference type="Rhea" id="RHEA:24898"/>
        <dbReference type="ChEBI" id="CHEBI:33019"/>
        <dbReference type="ChEBI" id="CHEBI:37565"/>
        <dbReference type="ChEBI" id="CHEBI:58805"/>
        <dbReference type="EC" id="2.7.7.65"/>
    </reaction>
</comment>
<feature type="transmembrane region" description="Helical" evidence="3">
    <location>
        <begin position="117"/>
        <end position="134"/>
    </location>
</feature>
<feature type="transmembrane region" description="Helical" evidence="3">
    <location>
        <begin position="96"/>
        <end position="112"/>
    </location>
</feature>
<feature type="transmembrane region" description="Helical" evidence="3">
    <location>
        <begin position="21"/>
        <end position="39"/>
    </location>
</feature>
<dbReference type="InterPro" id="IPR050469">
    <property type="entry name" value="Diguanylate_Cyclase"/>
</dbReference>
<dbReference type="PROSITE" id="PS50887">
    <property type="entry name" value="GGDEF"/>
    <property type="match status" value="1"/>
</dbReference>
<dbReference type="PANTHER" id="PTHR45138:SF9">
    <property type="entry name" value="DIGUANYLATE CYCLASE DGCM-RELATED"/>
    <property type="match status" value="1"/>
</dbReference>
<dbReference type="GO" id="GO:0052621">
    <property type="term" value="F:diguanylate cyclase activity"/>
    <property type="evidence" value="ECO:0007669"/>
    <property type="project" value="UniProtKB-EC"/>
</dbReference>
<feature type="transmembrane region" description="Helical" evidence="3">
    <location>
        <begin position="45"/>
        <end position="63"/>
    </location>
</feature>
<comment type="caution">
    <text evidence="5">The sequence shown here is derived from an EMBL/GenBank/DDBJ whole genome shotgun (WGS) entry which is preliminary data.</text>
</comment>
<keyword evidence="3" id="KW-1133">Transmembrane helix</keyword>
<feature type="transmembrane region" description="Helical" evidence="3">
    <location>
        <begin position="146"/>
        <end position="164"/>
    </location>
</feature>
<dbReference type="InterPro" id="IPR000160">
    <property type="entry name" value="GGDEF_dom"/>
</dbReference>
<accession>U2F6I9</accession>
<dbReference type="FunFam" id="3.30.70.270:FF:000001">
    <property type="entry name" value="Diguanylate cyclase domain protein"/>
    <property type="match status" value="1"/>
</dbReference>